<keyword evidence="2" id="KW-1185">Reference proteome</keyword>
<proteinExistence type="predicted"/>
<dbReference type="EMBL" id="JBCEWA010000007">
    <property type="protein sequence ID" value="MEL5988865.1"/>
    <property type="molecule type" value="Genomic_DNA"/>
</dbReference>
<reference evidence="1 2" key="1">
    <citation type="submission" date="2024-04" db="EMBL/GenBank/DDBJ databases">
        <authorList>
            <person name="Wu Y.S."/>
            <person name="Zhang L."/>
        </authorList>
    </citation>
    <scope>NUCLEOTIDE SEQUENCE [LARGE SCALE GENOMIC DNA]</scope>
    <source>
        <strain evidence="1 2">KG-01</strain>
    </source>
</reference>
<dbReference type="Proteomes" id="UP001398420">
    <property type="component" value="Unassembled WGS sequence"/>
</dbReference>
<dbReference type="Pfam" id="PF12840">
    <property type="entry name" value="HTH_20"/>
    <property type="match status" value="1"/>
</dbReference>
<evidence type="ECO:0000313" key="2">
    <source>
        <dbReference type="Proteomes" id="UP001398420"/>
    </source>
</evidence>
<name>A0ABU9LLJ2_9BACL</name>
<protein>
    <submittedName>
        <fullName evidence="1">Helix-turn-helix domain-containing protein</fullName>
    </submittedName>
</protein>
<dbReference type="SUPFAM" id="SSF46785">
    <property type="entry name" value="Winged helix' DNA-binding domain"/>
    <property type="match status" value="1"/>
</dbReference>
<dbReference type="Gene3D" id="1.10.10.10">
    <property type="entry name" value="Winged helix-like DNA-binding domain superfamily/Winged helix DNA-binding domain"/>
    <property type="match status" value="1"/>
</dbReference>
<dbReference type="InterPro" id="IPR036390">
    <property type="entry name" value="WH_DNA-bd_sf"/>
</dbReference>
<sequence>MQNSLKITSTLADETRFSIYQYMLQEKENFTVQNIADKFNIHPNVARLHLTKLSEINVISAEYEKTGKGGRPGRIYRAVENGISLSFPKRNYEELLDWVLEILDELGPEALEVGTRICYQKGQTEIRHMLQEQKTEASLLTFDEKVDCITKAASLIGYIPLVKQEEGQEERSIRFAVYNCPYHNEIDQHSETVCALHESFLKGQFDYLFEVDEFVKLENMTDGCKYCSYRIQTNG</sequence>
<accession>A0ABU9LLJ2</accession>
<dbReference type="RefSeq" id="WP_068452750.1">
    <property type="nucleotide sequence ID" value="NZ_CP147847.1"/>
</dbReference>
<evidence type="ECO:0000313" key="1">
    <source>
        <dbReference type="EMBL" id="MEL5988865.1"/>
    </source>
</evidence>
<dbReference type="InterPro" id="IPR036388">
    <property type="entry name" value="WH-like_DNA-bd_sf"/>
</dbReference>
<organism evidence="1 2">
    <name type="scientific">Kurthia gibsonii</name>
    <dbReference type="NCBI Taxonomy" id="33946"/>
    <lineage>
        <taxon>Bacteria</taxon>
        <taxon>Bacillati</taxon>
        <taxon>Bacillota</taxon>
        <taxon>Bacilli</taxon>
        <taxon>Bacillales</taxon>
        <taxon>Caryophanaceae</taxon>
        <taxon>Kurthia</taxon>
    </lineage>
</organism>
<gene>
    <name evidence="1" type="ORF">AAF454_10685</name>
</gene>
<comment type="caution">
    <text evidence="1">The sequence shown here is derived from an EMBL/GenBank/DDBJ whole genome shotgun (WGS) entry which is preliminary data.</text>
</comment>